<dbReference type="InterPro" id="IPR007829">
    <property type="entry name" value="TM2"/>
</dbReference>
<evidence type="ECO:0000313" key="8">
    <source>
        <dbReference type="EMBL" id="AMU86054.1"/>
    </source>
</evidence>
<dbReference type="RefSeq" id="WP_011308828.1">
    <property type="nucleotide sequence ID" value="NZ_AP024514.1"/>
</dbReference>
<dbReference type="PATRIC" id="fig|61435.13.peg.196"/>
<evidence type="ECO:0000256" key="3">
    <source>
        <dbReference type="ARBA" id="ARBA00022989"/>
    </source>
</evidence>
<feature type="transmembrane region" description="Helical" evidence="5">
    <location>
        <begin position="41"/>
        <end position="59"/>
    </location>
</feature>
<dbReference type="OrthoDB" id="9816361at2"/>
<proteinExistence type="predicted"/>
<evidence type="ECO:0000259" key="7">
    <source>
        <dbReference type="Pfam" id="PF13240"/>
    </source>
</evidence>
<feature type="domain" description="TM2" evidence="6">
    <location>
        <begin position="37"/>
        <end position="90"/>
    </location>
</feature>
<sequence length="108" mass="11537">MYCSKCGKQVDDSVSFCPACGNQLHTSGTTATEYPERKSRIAAGLLGIFLGSIGVHRFYLGYVGIGIAQIIVSFVTLGIGGYIWGLIEGILILTGSFQYDAKGIPLRD</sequence>
<feature type="transmembrane region" description="Helical" evidence="5">
    <location>
        <begin position="65"/>
        <end position="87"/>
    </location>
</feature>
<accession>A0A142V8A2</accession>
<gene>
    <name evidence="8" type="ORF">Dm11a5_0223</name>
</gene>
<dbReference type="InterPro" id="IPR026870">
    <property type="entry name" value="Zinc_ribbon_dom"/>
</dbReference>
<evidence type="ECO:0000259" key="6">
    <source>
        <dbReference type="Pfam" id="PF05154"/>
    </source>
</evidence>
<dbReference type="Pfam" id="PF13240">
    <property type="entry name" value="Zn_Ribbon_1"/>
    <property type="match status" value="1"/>
</dbReference>
<keyword evidence="2 5" id="KW-0812">Transmembrane</keyword>
<organism evidence="8 9">
    <name type="scientific">Dehalococcoides mccartyi</name>
    <dbReference type="NCBI Taxonomy" id="61435"/>
    <lineage>
        <taxon>Bacteria</taxon>
        <taxon>Bacillati</taxon>
        <taxon>Chloroflexota</taxon>
        <taxon>Dehalococcoidia</taxon>
        <taxon>Dehalococcoidales</taxon>
        <taxon>Dehalococcoidaceae</taxon>
        <taxon>Dehalococcoides</taxon>
    </lineage>
</organism>
<evidence type="ECO:0000256" key="1">
    <source>
        <dbReference type="ARBA" id="ARBA00004141"/>
    </source>
</evidence>
<dbReference type="AlphaFoldDB" id="A0A142V8A2"/>
<reference evidence="8 9" key="1">
    <citation type="submission" date="2015-03" db="EMBL/GenBank/DDBJ databases">
        <title>Genomic characterization of Dehalococcoides mccartyi strain 11a5, an unusal plasmid-containing chloroethene dechlorinator.</title>
        <authorList>
            <person name="Zhao S."/>
            <person name="Ding C."/>
            <person name="He J."/>
        </authorList>
    </citation>
    <scope>NUCLEOTIDE SEQUENCE [LARGE SCALE GENOMIC DNA]</scope>
    <source>
        <strain evidence="8 9">11a5</strain>
    </source>
</reference>
<dbReference type="Pfam" id="PF05154">
    <property type="entry name" value="TM2"/>
    <property type="match status" value="1"/>
</dbReference>
<dbReference type="EMBL" id="CP011127">
    <property type="protein sequence ID" value="AMU86054.1"/>
    <property type="molecule type" value="Genomic_DNA"/>
</dbReference>
<dbReference type="Proteomes" id="UP000076394">
    <property type="component" value="Chromosome"/>
</dbReference>
<evidence type="ECO:0000256" key="2">
    <source>
        <dbReference type="ARBA" id="ARBA00022692"/>
    </source>
</evidence>
<evidence type="ECO:0000256" key="5">
    <source>
        <dbReference type="SAM" id="Phobius"/>
    </source>
</evidence>
<evidence type="ECO:0000256" key="4">
    <source>
        <dbReference type="ARBA" id="ARBA00023136"/>
    </source>
</evidence>
<dbReference type="GO" id="GO:0016020">
    <property type="term" value="C:membrane"/>
    <property type="evidence" value="ECO:0007669"/>
    <property type="project" value="UniProtKB-SubCell"/>
</dbReference>
<keyword evidence="4 5" id="KW-0472">Membrane</keyword>
<feature type="domain" description="Zinc-ribbon" evidence="7">
    <location>
        <begin position="2"/>
        <end position="24"/>
    </location>
</feature>
<keyword evidence="3 5" id="KW-1133">Transmembrane helix</keyword>
<evidence type="ECO:0000313" key="9">
    <source>
        <dbReference type="Proteomes" id="UP000076394"/>
    </source>
</evidence>
<name>A0A142V8A2_9CHLR</name>
<comment type="subcellular location">
    <subcellularLocation>
        <location evidence="1">Membrane</location>
        <topology evidence="1">Multi-pass membrane protein</topology>
    </subcellularLocation>
</comment>
<protein>
    <submittedName>
        <fullName evidence="8">TM2 domain-containing protein</fullName>
    </submittedName>
</protein>